<keyword evidence="3" id="KW-1185">Reference proteome</keyword>
<organism evidence="2 3">
    <name type="scientific">Populus deltoides</name>
    <name type="common">Eastern poplar</name>
    <name type="synonym">Eastern cottonwood</name>
    <dbReference type="NCBI Taxonomy" id="3696"/>
    <lineage>
        <taxon>Eukaryota</taxon>
        <taxon>Viridiplantae</taxon>
        <taxon>Streptophyta</taxon>
        <taxon>Embryophyta</taxon>
        <taxon>Tracheophyta</taxon>
        <taxon>Spermatophyta</taxon>
        <taxon>Magnoliopsida</taxon>
        <taxon>eudicotyledons</taxon>
        <taxon>Gunneridae</taxon>
        <taxon>Pentapetalae</taxon>
        <taxon>rosids</taxon>
        <taxon>fabids</taxon>
        <taxon>Malpighiales</taxon>
        <taxon>Salicaceae</taxon>
        <taxon>Saliceae</taxon>
        <taxon>Populus</taxon>
    </lineage>
</organism>
<gene>
    <name evidence="2" type="ORF">H0E87_011988</name>
</gene>
<reference evidence="2" key="1">
    <citation type="journal article" date="2021" name="J. Hered.">
        <title>Genome Assembly of Salicaceae Populus deltoides (Eastern Cottonwood) I-69 Based on Nanopore Sequencing and Hi-C Technologies.</title>
        <authorList>
            <person name="Bai S."/>
            <person name="Wu H."/>
            <person name="Zhang J."/>
            <person name="Pan Z."/>
            <person name="Zhao W."/>
            <person name="Li Z."/>
            <person name="Tong C."/>
        </authorList>
    </citation>
    <scope>NUCLEOTIDE SEQUENCE</scope>
    <source>
        <tissue evidence="2">Leaf</tissue>
    </source>
</reference>
<dbReference type="AlphaFoldDB" id="A0A8T2YHV7"/>
<proteinExistence type="predicted"/>
<comment type="caution">
    <text evidence="2">The sequence shown here is derived from an EMBL/GenBank/DDBJ whole genome shotgun (WGS) entry which is preliminary data.</text>
</comment>
<dbReference type="EMBL" id="JACEGQ020000006">
    <property type="protein sequence ID" value="KAH8504569.1"/>
    <property type="molecule type" value="Genomic_DNA"/>
</dbReference>
<accession>A0A8T2YHV7</accession>
<protein>
    <submittedName>
        <fullName evidence="2">Uncharacterized protein</fullName>
    </submittedName>
</protein>
<evidence type="ECO:0000256" key="1">
    <source>
        <dbReference type="SAM" id="MobiDB-lite"/>
    </source>
</evidence>
<feature type="compositionally biased region" description="Basic and acidic residues" evidence="1">
    <location>
        <begin position="76"/>
        <end position="93"/>
    </location>
</feature>
<sequence length="281" mass="31628">MRITGDSIFNLLSLGEVETNKDDDRSLDPPPRITSVEVLQNPFEDIIPKKGELAFFRREAEEEEKQLAAAKQKIKSSHDVLNDPHLLKEENPSKELNSSDGETTRDIQLSVKEALSSKKGTLSVKEAPRRDSAAGFSNNDDDDEDDALFDSQMRQKIIQKGKELGDLPPKLKQNAKLEKLRKALSTKAYASNSESGVADNEDLSDWGAIRLTFAPEHGKDGMSRKEDQMTMLCMTLFWRRGKRNLTRCEPSKRDENGNGLANPLLRLIYEICKLIDFSGMM</sequence>
<feature type="region of interest" description="Disordered" evidence="1">
    <location>
        <begin position="118"/>
        <end position="146"/>
    </location>
</feature>
<name>A0A8T2YHV7_POPDE</name>
<dbReference type="Proteomes" id="UP000807159">
    <property type="component" value="Chromosome 6"/>
</dbReference>
<evidence type="ECO:0000313" key="3">
    <source>
        <dbReference type="Proteomes" id="UP000807159"/>
    </source>
</evidence>
<evidence type="ECO:0000313" key="2">
    <source>
        <dbReference type="EMBL" id="KAH8504569.1"/>
    </source>
</evidence>
<feature type="region of interest" description="Disordered" evidence="1">
    <location>
        <begin position="67"/>
        <end position="105"/>
    </location>
</feature>